<evidence type="ECO:0000313" key="2">
    <source>
        <dbReference type="Proteomes" id="UP000033109"/>
    </source>
</evidence>
<accession>A0A0E3ZG18</accession>
<dbReference type="Proteomes" id="UP000033109">
    <property type="component" value="Chromosome"/>
</dbReference>
<dbReference type="RefSeq" id="WP_046312494.1">
    <property type="nucleotide sequence ID" value="NZ_CBCSCY010000013.1"/>
</dbReference>
<dbReference type="STRING" id="400092.PKOR_17910"/>
<dbReference type="HOGENOM" id="CLU_1775733_0_0_10"/>
<reference evidence="1 2" key="1">
    <citation type="journal article" date="2015" name="Sci. Rep.">
        <title>Unraveling adaptation of Pontibacter korlensis to radiation and infertility in desert through complete genome and comparative transcriptomic analysis.</title>
        <authorList>
            <person name="Dai J."/>
            <person name="Dai W."/>
            <person name="Qiu C."/>
            <person name="Yang Z."/>
            <person name="Zhang Y."/>
            <person name="Zhou M."/>
            <person name="Zhang L."/>
            <person name="Fang C."/>
            <person name="Gao Q."/>
            <person name="Yang Q."/>
            <person name="Li X."/>
            <person name="Wang Z."/>
            <person name="Wang Z."/>
            <person name="Jia Z."/>
            <person name="Chen X."/>
        </authorList>
    </citation>
    <scope>NUCLEOTIDE SEQUENCE [LARGE SCALE GENOMIC DNA]</scope>
    <source>
        <strain evidence="1 2">X14-1T</strain>
    </source>
</reference>
<organism evidence="1 2">
    <name type="scientific">Pontibacter korlensis</name>
    <dbReference type="NCBI Taxonomy" id="400092"/>
    <lineage>
        <taxon>Bacteria</taxon>
        <taxon>Pseudomonadati</taxon>
        <taxon>Bacteroidota</taxon>
        <taxon>Cytophagia</taxon>
        <taxon>Cytophagales</taxon>
        <taxon>Hymenobacteraceae</taxon>
        <taxon>Pontibacter</taxon>
    </lineage>
</organism>
<dbReference type="AlphaFoldDB" id="A0A0E3ZG18"/>
<dbReference type="KEGG" id="pko:PKOR_17910"/>
<keyword evidence="2" id="KW-1185">Reference proteome</keyword>
<protein>
    <recommendedName>
        <fullName evidence="3">STAS/SEC14 domain-containing protein</fullName>
    </recommendedName>
</protein>
<dbReference type="PATRIC" id="fig|400092.3.peg.3925"/>
<dbReference type="OrthoDB" id="852896at2"/>
<evidence type="ECO:0000313" key="1">
    <source>
        <dbReference type="EMBL" id="AKD04629.1"/>
    </source>
</evidence>
<proteinExistence type="predicted"/>
<dbReference type="EMBL" id="CP009621">
    <property type="protein sequence ID" value="AKD04629.1"/>
    <property type="molecule type" value="Genomic_DNA"/>
</dbReference>
<sequence length="146" mass="17437">MFVLKKDYATAEVDIKKSRLKLTWLRQPNEEEFKEAFSVSMETVRENELRFFLADNRVGINMDLALQRWAANFGTEISDKLKLERYARVIPPDAMQEVVSYKMFDYVTQHQASAELELKVFYRMDEAEKWLFENQKHANKPSRKYK</sequence>
<name>A0A0E3ZG18_9BACT</name>
<evidence type="ECO:0008006" key="3">
    <source>
        <dbReference type="Google" id="ProtNLM"/>
    </source>
</evidence>
<gene>
    <name evidence="1" type="ORF">PKOR_17910</name>
</gene>